<evidence type="ECO:0000256" key="1">
    <source>
        <dbReference type="ARBA" id="ARBA00023015"/>
    </source>
</evidence>
<accession>K2PSJ9</accession>
<dbReference type="SMART" id="SM00342">
    <property type="entry name" value="HTH_ARAC"/>
    <property type="match status" value="1"/>
</dbReference>
<feature type="domain" description="HTH araC/xylS-type" evidence="4">
    <location>
        <begin position="199"/>
        <end position="304"/>
    </location>
</feature>
<evidence type="ECO:0000313" key="6">
    <source>
        <dbReference type="Proteomes" id="UP000007364"/>
    </source>
</evidence>
<evidence type="ECO:0000259" key="4">
    <source>
        <dbReference type="PROSITE" id="PS01124"/>
    </source>
</evidence>
<evidence type="ECO:0000256" key="2">
    <source>
        <dbReference type="ARBA" id="ARBA00023125"/>
    </source>
</evidence>
<comment type="caution">
    <text evidence="5">The sequence shown here is derived from an EMBL/GenBank/DDBJ whole genome shotgun (WGS) entry which is preliminary data.</text>
</comment>
<organism evidence="5 6">
    <name type="scientific">Galbibacter marinus</name>
    <dbReference type="NCBI Taxonomy" id="555500"/>
    <lineage>
        <taxon>Bacteria</taxon>
        <taxon>Pseudomonadati</taxon>
        <taxon>Bacteroidota</taxon>
        <taxon>Flavobacteriia</taxon>
        <taxon>Flavobacteriales</taxon>
        <taxon>Flavobacteriaceae</taxon>
        <taxon>Galbibacter</taxon>
    </lineage>
</organism>
<evidence type="ECO:0000313" key="5">
    <source>
        <dbReference type="EMBL" id="EKF54529.1"/>
    </source>
</evidence>
<dbReference type="Gene3D" id="1.10.10.60">
    <property type="entry name" value="Homeodomain-like"/>
    <property type="match status" value="1"/>
</dbReference>
<dbReference type="SUPFAM" id="SSF46689">
    <property type="entry name" value="Homeodomain-like"/>
    <property type="match status" value="1"/>
</dbReference>
<protein>
    <submittedName>
        <fullName evidence="5">AraC family transcriptional regulator</fullName>
    </submittedName>
</protein>
<dbReference type="InterPro" id="IPR009057">
    <property type="entry name" value="Homeodomain-like_sf"/>
</dbReference>
<keyword evidence="2" id="KW-0238">DNA-binding</keyword>
<dbReference type="AlphaFoldDB" id="K2PSJ9"/>
<dbReference type="GO" id="GO:0043565">
    <property type="term" value="F:sequence-specific DNA binding"/>
    <property type="evidence" value="ECO:0007669"/>
    <property type="project" value="InterPro"/>
</dbReference>
<dbReference type="PATRIC" id="fig|555500.3.peg.2427"/>
<dbReference type="Pfam" id="PF12833">
    <property type="entry name" value="HTH_18"/>
    <property type="match status" value="1"/>
</dbReference>
<dbReference type="GO" id="GO:0003700">
    <property type="term" value="F:DNA-binding transcription factor activity"/>
    <property type="evidence" value="ECO:0007669"/>
    <property type="project" value="InterPro"/>
</dbReference>
<dbReference type="PANTHER" id="PTHR43280:SF32">
    <property type="entry name" value="TRANSCRIPTIONAL REGULATORY PROTEIN"/>
    <property type="match status" value="1"/>
</dbReference>
<reference evidence="5 6" key="1">
    <citation type="journal article" date="2012" name="J. Bacteriol.">
        <title>Genome Sequence of Galbibacter marinum Type Strain ck-I2-15.</title>
        <authorList>
            <person name="Lai Q."/>
            <person name="Li C."/>
            <person name="Shao Z."/>
        </authorList>
    </citation>
    <scope>NUCLEOTIDE SEQUENCE [LARGE SCALE GENOMIC DNA]</scope>
    <source>
        <strain evidence="6">ck-I2-15</strain>
    </source>
</reference>
<sequence length="306" mass="35881">MAKELRKLKTISEYHRQRNLEKPKHPLISLIDYSQIVDLPKHNDVHWLHDFYSIALKKNLDVKMIYGQQEYDFDEGLMSFLAPNQVLNIVVEDQTTNSNREGWLLFIHKDFIWNTSLATKIKTYDFFLYAINEALFLSNEEQQIINTVFQNINREINSNIDTYSQNIIISQIELLLNYCERFYNRQFITRKKANHQILSQLEVILHDYFANDDVINEGLPTVQFVADALHVSPNYLSSLLKSLTGLNTRQHIHEKLIEFAKEKLSTTNLTVSQIAFELGFEHVQSFNKLFKSKTNLSPLEFRGSFS</sequence>
<dbReference type="PANTHER" id="PTHR43280">
    <property type="entry name" value="ARAC-FAMILY TRANSCRIPTIONAL REGULATOR"/>
    <property type="match status" value="1"/>
</dbReference>
<keyword evidence="1" id="KW-0805">Transcription regulation</keyword>
<dbReference type="Proteomes" id="UP000007364">
    <property type="component" value="Unassembled WGS sequence"/>
</dbReference>
<proteinExistence type="predicted"/>
<keyword evidence="3" id="KW-0804">Transcription</keyword>
<evidence type="ECO:0000256" key="3">
    <source>
        <dbReference type="ARBA" id="ARBA00023163"/>
    </source>
</evidence>
<name>K2PSJ9_9FLAO</name>
<keyword evidence="6" id="KW-1185">Reference proteome</keyword>
<dbReference type="RefSeq" id="WP_008992195.1">
    <property type="nucleotide sequence ID" value="NZ_AMSG01000019.1"/>
</dbReference>
<dbReference type="PROSITE" id="PS01124">
    <property type="entry name" value="HTH_ARAC_FAMILY_2"/>
    <property type="match status" value="1"/>
</dbReference>
<dbReference type="EMBL" id="AMSG01000019">
    <property type="protein sequence ID" value="EKF54529.1"/>
    <property type="molecule type" value="Genomic_DNA"/>
</dbReference>
<dbReference type="OrthoDB" id="2600165at2"/>
<gene>
    <name evidence="5" type="ORF">I215_11783</name>
</gene>
<dbReference type="eggNOG" id="COG2207">
    <property type="taxonomic scope" value="Bacteria"/>
</dbReference>
<dbReference type="STRING" id="555500.I215_11783"/>
<dbReference type="InterPro" id="IPR018060">
    <property type="entry name" value="HTH_AraC"/>
</dbReference>